<feature type="transmembrane region" description="Helical" evidence="7">
    <location>
        <begin position="29"/>
        <end position="49"/>
    </location>
</feature>
<dbReference type="NCBIfam" id="TIGR03025">
    <property type="entry name" value="EPS_sugtrans"/>
    <property type="match status" value="1"/>
</dbReference>
<accession>A0A1H7XJS4</accession>
<comment type="subcellular location">
    <subcellularLocation>
        <location evidence="1">Membrane</location>
        <topology evidence="1">Multi-pass membrane protein</topology>
    </subcellularLocation>
</comment>
<keyword evidence="3 9" id="KW-0808">Transferase</keyword>
<evidence type="ECO:0000313" key="9">
    <source>
        <dbReference type="EMBL" id="SEM33915.1"/>
    </source>
</evidence>
<comment type="similarity">
    <text evidence="2">Belongs to the bacterial sugar transferase family.</text>
</comment>
<evidence type="ECO:0000256" key="5">
    <source>
        <dbReference type="ARBA" id="ARBA00022989"/>
    </source>
</evidence>
<dbReference type="GO" id="GO:0016020">
    <property type="term" value="C:membrane"/>
    <property type="evidence" value="ECO:0007669"/>
    <property type="project" value="UniProtKB-SubCell"/>
</dbReference>
<keyword evidence="5 7" id="KW-1133">Transmembrane helix</keyword>
<keyword evidence="10" id="KW-1185">Reference proteome</keyword>
<proteinExistence type="inferred from homology"/>
<dbReference type="Pfam" id="PF02397">
    <property type="entry name" value="Bac_transf"/>
    <property type="match status" value="1"/>
</dbReference>
<dbReference type="EMBL" id="FOAZ01000024">
    <property type="protein sequence ID" value="SEM33915.1"/>
    <property type="molecule type" value="Genomic_DNA"/>
</dbReference>
<dbReference type="GO" id="GO:0016780">
    <property type="term" value="F:phosphotransferase activity, for other substituted phosphate groups"/>
    <property type="evidence" value="ECO:0007669"/>
    <property type="project" value="TreeGrafter"/>
</dbReference>
<keyword evidence="4 7" id="KW-0812">Transmembrane</keyword>
<evidence type="ECO:0000256" key="6">
    <source>
        <dbReference type="ARBA" id="ARBA00023136"/>
    </source>
</evidence>
<feature type="transmembrane region" description="Helical" evidence="7">
    <location>
        <begin position="115"/>
        <end position="137"/>
    </location>
</feature>
<evidence type="ECO:0000256" key="3">
    <source>
        <dbReference type="ARBA" id="ARBA00022679"/>
    </source>
</evidence>
<reference evidence="10" key="1">
    <citation type="submission" date="2016-10" db="EMBL/GenBank/DDBJ databases">
        <authorList>
            <person name="Varghese N."/>
        </authorList>
    </citation>
    <scope>NUCLEOTIDE SEQUENCE [LARGE SCALE GENOMIC DNA]</scope>
    <source>
        <strain evidence="10">DSM 45096 / BCRC 16803 / CGMCC 4.1857 / CIP 109030 / JCM 12277 / KCTC 19219 / NBRC 100920 / 33214</strain>
    </source>
</reference>
<protein>
    <submittedName>
        <fullName evidence="9">Exopolysaccharide biosynthesis polyprenyl glycosylphosphotransferase</fullName>
    </submittedName>
</protein>
<dbReference type="InterPro" id="IPR017475">
    <property type="entry name" value="EPS_sugar_tfrase"/>
</dbReference>
<dbReference type="Proteomes" id="UP000183015">
    <property type="component" value="Unassembled WGS sequence"/>
</dbReference>
<name>A0A1H7XJS4_STRJI</name>
<feature type="transmembrane region" description="Helical" evidence="7">
    <location>
        <begin position="294"/>
        <end position="313"/>
    </location>
</feature>
<evidence type="ECO:0000256" key="4">
    <source>
        <dbReference type="ARBA" id="ARBA00022692"/>
    </source>
</evidence>
<evidence type="ECO:0000256" key="7">
    <source>
        <dbReference type="SAM" id="Phobius"/>
    </source>
</evidence>
<dbReference type="STRING" id="235985.SAMN05414137_12460"/>
<feature type="transmembrane region" description="Helical" evidence="7">
    <location>
        <begin position="88"/>
        <end position="109"/>
    </location>
</feature>
<feature type="domain" description="Bacterial sugar transferase" evidence="8">
    <location>
        <begin position="287"/>
        <end position="475"/>
    </location>
</feature>
<sequence>MIVGPMTHGLQQTNRAQGSARRRRRWLRTYRRTLLIADGLAALTAGLLIHTVHEHWALVIGLPPAWLFAMGAYRAYDADMLGSGREEFRRVLRGAVALPAIAVSCYWLLLRDDDVLHSMMQAAVPVAVTAVLVRLALRRRLLKRFATERRHRAAVLVGSAEGLGQVLPRLGRAPAAALSVAGVCLADPEQAAALGPWAEQVWGGLNELQNALHDTDSATVVVVPSPQIGGAEMRRLSWSAAAAGADFLVAPLLTDVAESRLTVRVADGMALIGVRAPQLGRGARLPKEVLERGLAAVLLILLAPLMLAVSLVVRMDSRGPALFRQRRVGQYGNHFTMLKFRTMHEDAEHGRDKLEEFNQNSDGLLFKIKADPRVTRVGTSLRRYSIDELPQLINVMAGHMSLVGPRPSLPVEADGYTNEIRRRLLVKPGLTGLWQVSGRSDLSWEEAVRLDLAYVDNWSFALDAEILRRTGPAVVRGTGAY</sequence>
<evidence type="ECO:0000313" key="10">
    <source>
        <dbReference type="Proteomes" id="UP000183015"/>
    </source>
</evidence>
<dbReference type="PANTHER" id="PTHR30576">
    <property type="entry name" value="COLANIC BIOSYNTHESIS UDP-GLUCOSE LIPID CARRIER TRANSFERASE"/>
    <property type="match status" value="1"/>
</dbReference>
<dbReference type="AlphaFoldDB" id="A0A1H7XJS4"/>
<organism evidence="9 10">
    <name type="scientific">Streptacidiphilus jiangxiensis</name>
    <dbReference type="NCBI Taxonomy" id="235985"/>
    <lineage>
        <taxon>Bacteria</taxon>
        <taxon>Bacillati</taxon>
        <taxon>Actinomycetota</taxon>
        <taxon>Actinomycetes</taxon>
        <taxon>Kitasatosporales</taxon>
        <taxon>Streptomycetaceae</taxon>
        <taxon>Streptacidiphilus</taxon>
    </lineage>
</organism>
<evidence type="ECO:0000256" key="1">
    <source>
        <dbReference type="ARBA" id="ARBA00004141"/>
    </source>
</evidence>
<feature type="transmembrane region" description="Helical" evidence="7">
    <location>
        <begin position="55"/>
        <end position="76"/>
    </location>
</feature>
<dbReference type="eggNOG" id="COG2148">
    <property type="taxonomic scope" value="Bacteria"/>
</dbReference>
<evidence type="ECO:0000259" key="8">
    <source>
        <dbReference type="Pfam" id="PF02397"/>
    </source>
</evidence>
<dbReference type="InterPro" id="IPR003362">
    <property type="entry name" value="Bact_transf"/>
</dbReference>
<dbReference type="PANTHER" id="PTHR30576:SF10">
    <property type="entry name" value="SLL5057 PROTEIN"/>
    <property type="match status" value="1"/>
</dbReference>
<gene>
    <name evidence="9" type="ORF">SAMN05414137_12460</name>
</gene>
<evidence type="ECO:0000256" key="2">
    <source>
        <dbReference type="ARBA" id="ARBA00006464"/>
    </source>
</evidence>
<keyword evidence="6 7" id="KW-0472">Membrane</keyword>